<evidence type="ECO:0000313" key="2">
    <source>
        <dbReference type="EMBL" id="CEQ03539.1"/>
    </source>
</evidence>
<keyword evidence="1" id="KW-0472">Membrane</keyword>
<feature type="transmembrane region" description="Helical" evidence="1">
    <location>
        <begin position="25"/>
        <end position="41"/>
    </location>
</feature>
<keyword evidence="1" id="KW-1133">Transmembrane helix</keyword>
<feature type="transmembrane region" description="Helical" evidence="1">
    <location>
        <begin position="61"/>
        <end position="91"/>
    </location>
</feature>
<dbReference type="EMBL" id="CEKZ01000003">
    <property type="protein sequence ID" value="CEQ03539.1"/>
    <property type="molecule type" value="Genomic_DNA"/>
</dbReference>
<feature type="transmembrane region" description="Helical" evidence="1">
    <location>
        <begin position="175"/>
        <end position="198"/>
    </location>
</feature>
<gene>
    <name evidence="2" type="ORF">R28058_12721</name>
</gene>
<accession>A0A0C7R5Z0</accession>
<dbReference type="RefSeq" id="WP_055341844.1">
    <property type="nucleotide sequence ID" value="NZ_CDNI01000003.1"/>
</dbReference>
<dbReference type="AlphaFoldDB" id="A0A0C7R5Z0"/>
<reference evidence="2 3" key="1">
    <citation type="submission" date="2015-01" db="EMBL/GenBank/DDBJ databases">
        <authorList>
            <person name="Aslett A.Martin."/>
            <person name="De Silva Nishadi"/>
        </authorList>
    </citation>
    <scope>NUCLEOTIDE SEQUENCE [LARGE SCALE GENOMIC DNA]</scope>
    <source>
        <strain evidence="2 3">R28058</strain>
    </source>
</reference>
<keyword evidence="1" id="KW-0812">Transmembrane</keyword>
<protein>
    <submittedName>
        <fullName evidence="2">Protein of uncharacterized function (DUF975)</fullName>
    </submittedName>
</protein>
<feature type="transmembrane region" description="Helical" evidence="1">
    <location>
        <begin position="111"/>
        <end position="136"/>
    </location>
</feature>
<dbReference type="OrthoDB" id="9784844at2"/>
<name>A0A0C7R5Z0_PARSO</name>
<sequence length="252" mass="29097">MYKNIKFFTLIEESFLLLRKTTKKIWIIGVIISVLSGSLIFNETGYDNVVIPEETMTLDQFGIIESGIILLIFLGILLIFLIFISSVMYYLYKAIYEVFYDKRIDRAPLGLVVKVNSIVSLKIMLGFMLFVVPGIIMTLKYAPLNYILCKYPNLSSKEVLNKTKEMSKGIKWKMFIFNTLIIFIEVIIISVTSPNMYVEGYIGIDIFTSILNFIVSIIMVVFTSIFTMNLFISVDNIKYQILLNKNKDHIFK</sequence>
<evidence type="ECO:0000313" key="3">
    <source>
        <dbReference type="Proteomes" id="UP000049127"/>
    </source>
</evidence>
<organism evidence="2 3">
    <name type="scientific">Paraclostridium sordellii</name>
    <name type="common">Clostridium sordellii</name>
    <dbReference type="NCBI Taxonomy" id="1505"/>
    <lineage>
        <taxon>Bacteria</taxon>
        <taxon>Bacillati</taxon>
        <taxon>Bacillota</taxon>
        <taxon>Clostridia</taxon>
        <taxon>Peptostreptococcales</taxon>
        <taxon>Peptostreptococcaceae</taxon>
        <taxon>Paraclostridium</taxon>
    </lineage>
</organism>
<evidence type="ECO:0000256" key="1">
    <source>
        <dbReference type="SAM" id="Phobius"/>
    </source>
</evidence>
<proteinExistence type="predicted"/>
<feature type="transmembrane region" description="Helical" evidence="1">
    <location>
        <begin position="210"/>
        <end position="232"/>
    </location>
</feature>
<dbReference type="Proteomes" id="UP000049127">
    <property type="component" value="Unassembled WGS sequence"/>
</dbReference>